<organism evidence="1">
    <name type="scientific">marine sediment metagenome</name>
    <dbReference type="NCBI Taxonomy" id="412755"/>
    <lineage>
        <taxon>unclassified sequences</taxon>
        <taxon>metagenomes</taxon>
        <taxon>ecological metagenomes</taxon>
    </lineage>
</organism>
<sequence>MKEIDSGDISGALGSMASDLGKHEETAGHDGIRLGMMLMMSGGLSTAEKMKKFINGFN</sequence>
<dbReference type="EMBL" id="LAZR01000519">
    <property type="protein sequence ID" value="KKN65636.1"/>
    <property type="molecule type" value="Genomic_DNA"/>
</dbReference>
<gene>
    <name evidence="1" type="ORF">LCGC14_0479520</name>
</gene>
<proteinExistence type="predicted"/>
<evidence type="ECO:0000313" key="1">
    <source>
        <dbReference type="EMBL" id="KKN65636.1"/>
    </source>
</evidence>
<comment type="caution">
    <text evidence="1">The sequence shown here is derived from an EMBL/GenBank/DDBJ whole genome shotgun (WGS) entry which is preliminary data.</text>
</comment>
<name>A0A0F9UWR7_9ZZZZ</name>
<protein>
    <recommendedName>
        <fullName evidence="2">DhaL domain-containing protein</fullName>
    </recommendedName>
</protein>
<reference evidence="1" key="1">
    <citation type="journal article" date="2015" name="Nature">
        <title>Complex archaea that bridge the gap between prokaryotes and eukaryotes.</title>
        <authorList>
            <person name="Spang A."/>
            <person name="Saw J.H."/>
            <person name="Jorgensen S.L."/>
            <person name="Zaremba-Niedzwiedzka K."/>
            <person name="Martijn J."/>
            <person name="Lind A.E."/>
            <person name="van Eijk R."/>
            <person name="Schleper C."/>
            <person name="Guy L."/>
            <person name="Ettema T.J."/>
        </authorList>
    </citation>
    <scope>NUCLEOTIDE SEQUENCE</scope>
</reference>
<evidence type="ECO:0008006" key="2">
    <source>
        <dbReference type="Google" id="ProtNLM"/>
    </source>
</evidence>
<dbReference type="AlphaFoldDB" id="A0A0F9UWR7"/>
<accession>A0A0F9UWR7</accession>